<proteinExistence type="predicted"/>
<dbReference type="AlphaFoldDB" id="A0A151T136"/>
<dbReference type="EMBL" id="CM003611">
    <property type="protein sequence ID" value="KYP60764.1"/>
    <property type="molecule type" value="Genomic_DNA"/>
</dbReference>
<dbReference type="Gramene" id="C.cajan_22515.t">
    <property type="protein sequence ID" value="C.cajan_22515.t.cds1"/>
    <property type="gene ID" value="C.cajan_22515"/>
</dbReference>
<protein>
    <submittedName>
        <fullName evidence="2">Uncharacterized protein</fullName>
    </submittedName>
</protein>
<reference evidence="2 3" key="1">
    <citation type="journal article" date="2012" name="Nat. Biotechnol.">
        <title>Draft genome sequence of pigeonpea (Cajanus cajan), an orphan legume crop of resource-poor farmers.</title>
        <authorList>
            <person name="Varshney R.K."/>
            <person name="Chen W."/>
            <person name="Li Y."/>
            <person name="Bharti A.K."/>
            <person name="Saxena R.K."/>
            <person name="Schlueter J.A."/>
            <person name="Donoghue M.T."/>
            <person name="Azam S."/>
            <person name="Fan G."/>
            <person name="Whaley A.M."/>
            <person name="Farmer A.D."/>
            <person name="Sheridan J."/>
            <person name="Iwata A."/>
            <person name="Tuteja R."/>
            <person name="Penmetsa R.V."/>
            <person name="Wu W."/>
            <person name="Upadhyaya H.D."/>
            <person name="Yang S.P."/>
            <person name="Shah T."/>
            <person name="Saxena K.B."/>
            <person name="Michael T."/>
            <person name="McCombie W.R."/>
            <person name="Yang B."/>
            <person name="Zhang G."/>
            <person name="Yang H."/>
            <person name="Wang J."/>
            <person name="Spillane C."/>
            <person name="Cook D.R."/>
            <person name="May G.D."/>
            <person name="Xu X."/>
            <person name="Jackson S.A."/>
        </authorList>
    </citation>
    <scope>NUCLEOTIDE SEQUENCE [LARGE SCALE GENOMIC DNA]</scope>
    <source>
        <strain evidence="3">cv. Asha</strain>
    </source>
</reference>
<evidence type="ECO:0000256" key="1">
    <source>
        <dbReference type="SAM" id="MobiDB-lite"/>
    </source>
</evidence>
<sequence>MIGNRNKIRDGRLSASKNDAVLPNRHAHCKVKSHDITDIPPDTRKHREHGSKDKIDHAQCKVKPHDVTDIPPDTRKHREPVSKDKIDHVGKKKVLKGSIKSENAPRNWKF</sequence>
<keyword evidence="3" id="KW-1185">Reference proteome</keyword>
<dbReference type="Proteomes" id="UP000075243">
    <property type="component" value="Chromosome 9"/>
</dbReference>
<feature type="region of interest" description="Disordered" evidence="1">
    <location>
        <begin position="31"/>
        <end position="85"/>
    </location>
</feature>
<evidence type="ECO:0000313" key="3">
    <source>
        <dbReference type="Proteomes" id="UP000075243"/>
    </source>
</evidence>
<name>A0A151T136_CAJCA</name>
<evidence type="ECO:0000313" key="2">
    <source>
        <dbReference type="EMBL" id="KYP60764.1"/>
    </source>
</evidence>
<dbReference type="PANTHER" id="PTHR38932:SF1">
    <property type="entry name" value="DUF4005 DOMAIN-CONTAINING PROTEIN"/>
    <property type="match status" value="1"/>
</dbReference>
<accession>A0A151T136</accession>
<feature type="compositionally biased region" description="Basic and acidic residues" evidence="1">
    <location>
        <begin position="32"/>
        <end position="85"/>
    </location>
</feature>
<dbReference type="PANTHER" id="PTHR38932">
    <property type="entry name" value="BNAC03G64660D PROTEIN"/>
    <property type="match status" value="1"/>
</dbReference>
<gene>
    <name evidence="2" type="ORF">KK1_023177</name>
</gene>
<organism evidence="2 3">
    <name type="scientific">Cajanus cajan</name>
    <name type="common">Pigeon pea</name>
    <name type="synonym">Cajanus indicus</name>
    <dbReference type="NCBI Taxonomy" id="3821"/>
    <lineage>
        <taxon>Eukaryota</taxon>
        <taxon>Viridiplantae</taxon>
        <taxon>Streptophyta</taxon>
        <taxon>Embryophyta</taxon>
        <taxon>Tracheophyta</taxon>
        <taxon>Spermatophyta</taxon>
        <taxon>Magnoliopsida</taxon>
        <taxon>eudicotyledons</taxon>
        <taxon>Gunneridae</taxon>
        <taxon>Pentapetalae</taxon>
        <taxon>rosids</taxon>
        <taxon>fabids</taxon>
        <taxon>Fabales</taxon>
        <taxon>Fabaceae</taxon>
        <taxon>Papilionoideae</taxon>
        <taxon>50 kb inversion clade</taxon>
        <taxon>NPAAA clade</taxon>
        <taxon>indigoferoid/millettioid clade</taxon>
        <taxon>Phaseoleae</taxon>
        <taxon>Cajanus</taxon>
    </lineage>
</organism>